<sequence>MSLTIDEAHLGVPIHGDAMTSAAPIYMPCATTTTDVNGIALRALVDTEQLMYLNSIFVFLGNLSSIFHWRISDLQRFRTLRSAIRTCEPSVVIMLKKSWNLICGEYQMLLGRFWVFQLHAAGTKTASASGIFREMCVSFTGASSSLTWSRKTRIPEKYVRQNFRSHI</sequence>
<keyword evidence="2" id="KW-1185">Reference proteome</keyword>
<dbReference type="Proteomes" id="UP000054324">
    <property type="component" value="Unassembled WGS sequence"/>
</dbReference>
<reference evidence="1 2" key="1">
    <citation type="submission" date="2013-11" db="EMBL/GenBank/DDBJ databases">
        <title>Opisthorchis viverrini - life in the bile duct.</title>
        <authorList>
            <person name="Young N.D."/>
            <person name="Nagarajan N."/>
            <person name="Lin S.J."/>
            <person name="Korhonen P.K."/>
            <person name="Jex A.R."/>
            <person name="Hall R.S."/>
            <person name="Safavi-Hemami H."/>
            <person name="Kaewkong W."/>
            <person name="Bertrand D."/>
            <person name="Gao S."/>
            <person name="Seet Q."/>
            <person name="Wongkham S."/>
            <person name="Teh B.T."/>
            <person name="Wongkham C."/>
            <person name="Intapan P.M."/>
            <person name="Maleewong W."/>
            <person name="Yang X."/>
            <person name="Hu M."/>
            <person name="Wang Z."/>
            <person name="Hofmann A."/>
            <person name="Sternberg P.W."/>
            <person name="Tan P."/>
            <person name="Wang J."/>
            <person name="Gasser R.B."/>
        </authorList>
    </citation>
    <scope>NUCLEOTIDE SEQUENCE [LARGE SCALE GENOMIC DNA]</scope>
</reference>
<gene>
    <name evidence="1" type="ORF">T265_09336</name>
</gene>
<dbReference type="KEGG" id="ovi:T265_09336"/>
<protein>
    <submittedName>
        <fullName evidence="1">Uncharacterized protein</fullName>
    </submittedName>
</protein>
<proteinExistence type="predicted"/>
<organism evidence="1 2">
    <name type="scientific">Opisthorchis viverrini</name>
    <name type="common">Southeast Asian liver fluke</name>
    <dbReference type="NCBI Taxonomy" id="6198"/>
    <lineage>
        <taxon>Eukaryota</taxon>
        <taxon>Metazoa</taxon>
        <taxon>Spiralia</taxon>
        <taxon>Lophotrochozoa</taxon>
        <taxon>Platyhelminthes</taxon>
        <taxon>Trematoda</taxon>
        <taxon>Digenea</taxon>
        <taxon>Opisthorchiida</taxon>
        <taxon>Opisthorchiata</taxon>
        <taxon>Opisthorchiidae</taxon>
        <taxon>Opisthorchis</taxon>
    </lineage>
</organism>
<accession>A0A074Z672</accession>
<name>A0A074Z672_OPIVI</name>
<dbReference type="GeneID" id="20323509"/>
<dbReference type="EMBL" id="KL596888">
    <property type="protein sequence ID" value="KER22636.1"/>
    <property type="molecule type" value="Genomic_DNA"/>
</dbReference>
<dbReference type="RefSeq" id="XP_009173633.1">
    <property type="nucleotide sequence ID" value="XM_009175369.1"/>
</dbReference>
<evidence type="ECO:0000313" key="2">
    <source>
        <dbReference type="Proteomes" id="UP000054324"/>
    </source>
</evidence>
<evidence type="ECO:0000313" key="1">
    <source>
        <dbReference type="EMBL" id="KER22636.1"/>
    </source>
</evidence>
<dbReference type="CTD" id="20323509"/>
<dbReference type="AlphaFoldDB" id="A0A074Z672"/>